<keyword evidence="3" id="KW-1185">Reference proteome</keyword>
<dbReference type="AlphaFoldDB" id="A0AAD7C996"/>
<dbReference type="Proteomes" id="UP001221757">
    <property type="component" value="Unassembled WGS sequence"/>
</dbReference>
<name>A0AAD7C996_MYCRO</name>
<proteinExistence type="predicted"/>
<accession>A0AAD7C996</accession>
<evidence type="ECO:0000313" key="3">
    <source>
        <dbReference type="Proteomes" id="UP001221757"/>
    </source>
</evidence>
<organism evidence="2 3">
    <name type="scientific">Mycena rosella</name>
    <name type="common">Pink bonnet</name>
    <name type="synonym">Agaricus rosellus</name>
    <dbReference type="NCBI Taxonomy" id="1033263"/>
    <lineage>
        <taxon>Eukaryota</taxon>
        <taxon>Fungi</taxon>
        <taxon>Dikarya</taxon>
        <taxon>Basidiomycota</taxon>
        <taxon>Agaricomycotina</taxon>
        <taxon>Agaricomycetes</taxon>
        <taxon>Agaricomycetidae</taxon>
        <taxon>Agaricales</taxon>
        <taxon>Marasmiineae</taxon>
        <taxon>Mycenaceae</taxon>
        <taxon>Mycena</taxon>
    </lineage>
</organism>
<reference evidence="2" key="1">
    <citation type="submission" date="2023-03" db="EMBL/GenBank/DDBJ databases">
        <title>Massive genome expansion in bonnet fungi (Mycena s.s.) driven by repeated elements and novel gene families across ecological guilds.</title>
        <authorList>
            <consortium name="Lawrence Berkeley National Laboratory"/>
            <person name="Harder C.B."/>
            <person name="Miyauchi S."/>
            <person name="Viragh M."/>
            <person name="Kuo A."/>
            <person name="Thoen E."/>
            <person name="Andreopoulos B."/>
            <person name="Lu D."/>
            <person name="Skrede I."/>
            <person name="Drula E."/>
            <person name="Henrissat B."/>
            <person name="Morin E."/>
            <person name="Kohler A."/>
            <person name="Barry K."/>
            <person name="LaButti K."/>
            <person name="Morin E."/>
            <person name="Salamov A."/>
            <person name="Lipzen A."/>
            <person name="Mereny Z."/>
            <person name="Hegedus B."/>
            <person name="Baldrian P."/>
            <person name="Stursova M."/>
            <person name="Weitz H."/>
            <person name="Taylor A."/>
            <person name="Grigoriev I.V."/>
            <person name="Nagy L.G."/>
            <person name="Martin F."/>
            <person name="Kauserud H."/>
        </authorList>
    </citation>
    <scope>NUCLEOTIDE SEQUENCE</scope>
    <source>
        <strain evidence="2">CBHHK067</strain>
    </source>
</reference>
<sequence>MSNEPAPLPPLNDLPCGGKDNEQDGCQHIFIYADSSRILCFKCIKLSVPETESKGLTNEAREAARCARAAQVQLSFKTGSKPMVNVTNHVVGPSMLDTKINRMVKQINLRWTEYDGHELALLAPDSRHYELCFEDNFCIAPEASTQNIEGLYQFYANHSNCQMALGQDNAKHTKGLTRGTYMNIEVVVDSSKEEEDEESAQGKRKAGSNSHDQLIKRIKQSGNSAGTRGFTGWGCDGEPWDSCGACDGTLAKGARYGAAGGHASTSTGSDGCLQATAPLCTAEPAGRAGTRSRRRWAIQ</sequence>
<protein>
    <submittedName>
        <fullName evidence="2">Uncharacterized protein</fullName>
    </submittedName>
</protein>
<evidence type="ECO:0000256" key="1">
    <source>
        <dbReference type="SAM" id="MobiDB-lite"/>
    </source>
</evidence>
<dbReference type="EMBL" id="JARKIE010000419">
    <property type="protein sequence ID" value="KAJ7642298.1"/>
    <property type="molecule type" value="Genomic_DNA"/>
</dbReference>
<gene>
    <name evidence="2" type="ORF">B0H17DRAFT_1148830</name>
</gene>
<comment type="caution">
    <text evidence="2">The sequence shown here is derived from an EMBL/GenBank/DDBJ whole genome shotgun (WGS) entry which is preliminary data.</text>
</comment>
<feature type="region of interest" description="Disordered" evidence="1">
    <location>
        <begin position="188"/>
        <end position="213"/>
    </location>
</feature>
<evidence type="ECO:0000313" key="2">
    <source>
        <dbReference type="EMBL" id="KAJ7642298.1"/>
    </source>
</evidence>